<protein>
    <submittedName>
        <fullName evidence="1">Uncharacterized protein</fullName>
    </submittedName>
</protein>
<reference evidence="1 2" key="1">
    <citation type="submission" date="2020-07" db="EMBL/GenBank/DDBJ databases">
        <title>Genomic Encyclopedia of Type Strains, Phase IV (KMG-V): Genome sequencing to study the core and pangenomes of soil and plant-associated prokaryotes.</title>
        <authorList>
            <person name="Whitman W."/>
        </authorList>
    </citation>
    <scope>NUCLEOTIDE SEQUENCE [LARGE SCALE GENOMIC DNA]</scope>
    <source>
        <strain evidence="1 2">M8UP22</strain>
    </source>
</reference>
<dbReference type="Proteomes" id="UP000564385">
    <property type="component" value="Unassembled WGS sequence"/>
</dbReference>
<comment type="caution">
    <text evidence="1">The sequence shown here is derived from an EMBL/GenBank/DDBJ whole genome shotgun (WGS) entry which is preliminary data.</text>
</comment>
<proteinExistence type="predicted"/>
<accession>A0A852VPY4</accession>
<gene>
    <name evidence="1" type="ORF">HDF08_003514</name>
</gene>
<evidence type="ECO:0000313" key="1">
    <source>
        <dbReference type="EMBL" id="NYF91412.1"/>
    </source>
</evidence>
<sequence length="50" mass="6074">MDRQLAQPVERGNGWPWNGYALRQMKKQEKFRRHFNFALDPSTGLERRQK</sequence>
<dbReference type="AlphaFoldDB" id="A0A852VPY4"/>
<dbReference type="EMBL" id="JACCCU010000002">
    <property type="protein sequence ID" value="NYF91412.1"/>
    <property type="molecule type" value="Genomic_DNA"/>
</dbReference>
<name>A0A852VPY4_9BACT</name>
<evidence type="ECO:0000313" key="2">
    <source>
        <dbReference type="Proteomes" id="UP000564385"/>
    </source>
</evidence>
<organism evidence="1 2">
    <name type="scientific">Tunturiibacter lichenicola</name>
    <dbReference type="NCBI Taxonomy" id="2051959"/>
    <lineage>
        <taxon>Bacteria</taxon>
        <taxon>Pseudomonadati</taxon>
        <taxon>Acidobacteriota</taxon>
        <taxon>Terriglobia</taxon>
        <taxon>Terriglobales</taxon>
        <taxon>Acidobacteriaceae</taxon>
        <taxon>Tunturiibacter</taxon>
    </lineage>
</organism>